<dbReference type="PANTHER" id="PTHR43605">
    <property type="entry name" value="ACYL-COENZYME A SYNTHETASE"/>
    <property type="match status" value="1"/>
</dbReference>
<sequence>MEVSESSDPSQMRAAFRWRIPERYNIGVDVCDRWAERDPGRAAIIDVADDGHRTITTYAELRAQSNQLARALRGLGVVRSDRVAVLLPQCAEAVSAHVAIYKLGAIAVPLASVFGVDALAYRLADSGTKLVLTNGQGAAKIAAIGPLARSVEIVISIDGADGYALGYAELLARQSQDFQPTRTSAEDPALMIYTSGTTGQPKGALHAHRVLPGHLPGIQISHDFLPQPGDLMWTPADWAWAGGLLNALLPSLHFGVPVVARRVERFDPEAAFALMARQGIRNAFIPPTALRLLRTVARPRERFSLALRSVTSAGEPLGAETFLWGQEAFGLAINEVFGQTECNYVLASCGRLGLSRPGAIGQAVPGHHVGVIRPDGSLCDPGETGQIAVAQPDPAMFLRYWNQPEATAQKYLGLWMTTGDLAWMDADGYVTFLGRNDDIITSSGYRIGPAEIEDCLLKHPAVVSAAAVGKPDPIRTEIVKTFVVLRAGTDATPALATEIKDFVRSRLSAHEYPREVAFVDALPMTSSGKIMRRLLREQA</sequence>
<dbReference type="InterPro" id="IPR000873">
    <property type="entry name" value="AMP-dep_synth/lig_dom"/>
</dbReference>
<gene>
    <name evidence="7" type="ORF">M8523_05265</name>
</gene>
<comment type="similarity">
    <text evidence="1">Belongs to the ATP-dependent AMP-binding enzyme family.</text>
</comment>
<keyword evidence="8" id="KW-1185">Reference proteome</keyword>
<dbReference type="Gene3D" id="3.40.50.12780">
    <property type="entry name" value="N-terminal domain of ligase-like"/>
    <property type="match status" value="1"/>
</dbReference>
<evidence type="ECO:0000259" key="6">
    <source>
        <dbReference type="Pfam" id="PF13193"/>
    </source>
</evidence>
<dbReference type="AlphaFoldDB" id="A0AA42CHN1"/>
<name>A0AA42CHN1_9HYPH</name>
<evidence type="ECO:0000259" key="5">
    <source>
        <dbReference type="Pfam" id="PF00501"/>
    </source>
</evidence>
<evidence type="ECO:0000256" key="3">
    <source>
        <dbReference type="ARBA" id="ARBA00022741"/>
    </source>
</evidence>
<keyword evidence="2" id="KW-0436">Ligase</keyword>
<dbReference type="PANTHER" id="PTHR43605:SF10">
    <property type="entry name" value="ACYL-COA SYNTHETASE MEDIUM CHAIN FAMILY MEMBER 3"/>
    <property type="match status" value="1"/>
</dbReference>
<dbReference type="SUPFAM" id="SSF56801">
    <property type="entry name" value="Acetyl-CoA synthetase-like"/>
    <property type="match status" value="1"/>
</dbReference>
<dbReference type="Gene3D" id="3.30.300.30">
    <property type="match status" value="1"/>
</dbReference>
<keyword evidence="3" id="KW-0547">Nucleotide-binding</keyword>
<evidence type="ECO:0000313" key="7">
    <source>
        <dbReference type="EMBL" id="MCW6507429.1"/>
    </source>
</evidence>
<dbReference type="EMBL" id="JAMOIM010000002">
    <property type="protein sequence ID" value="MCW6507429.1"/>
    <property type="molecule type" value="Genomic_DNA"/>
</dbReference>
<evidence type="ECO:0000256" key="4">
    <source>
        <dbReference type="ARBA" id="ARBA00022840"/>
    </source>
</evidence>
<dbReference type="InterPro" id="IPR020845">
    <property type="entry name" value="AMP-binding_CS"/>
</dbReference>
<feature type="domain" description="AMP-dependent synthetase/ligase" evidence="5">
    <location>
        <begin position="32"/>
        <end position="401"/>
    </location>
</feature>
<dbReference type="PROSITE" id="PS00455">
    <property type="entry name" value="AMP_BINDING"/>
    <property type="match status" value="1"/>
</dbReference>
<dbReference type="Pfam" id="PF00501">
    <property type="entry name" value="AMP-binding"/>
    <property type="match status" value="1"/>
</dbReference>
<protein>
    <submittedName>
        <fullName evidence="7">AMP-binding protein</fullName>
    </submittedName>
</protein>
<dbReference type="GO" id="GO:0006637">
    <property type="term" value="P:acyl-CoA metabolic process"/>
    <property type="evidence" value="ECO:0007669"/>
    <property type="project" value="TreeGrafter"/>
</dbReference>
<keyword evidence="4" id="KW-0067">ATP-binding</keyword>
<dbReference type="GO" id="GO:0005524">
    <property type="term" value="F:ATP binding"/>
    <property type="evidence" value="ECO:0007669"/>
    <property type="project" value="UniProtKB-KW"/>
</dbReference>
<dbReference type="GO" id="GO:0016405">
    <property type="term" value="F:CoA-ligase activity"/>
    <property type="evidence" value="ECO:0007669"/>
    <property type="project" value="UniProtKB-ARBA"/>
</dbReference>
<dbReference type="RefSeq" id="WP_282583836.1">
    <property type="nucleotide sequence ID" value="NZ_JAMOIM010000002.1"/>
</dbReference>
<evidence type="ECO:0000256" key="1">
    <source>
        <dbReference type="ARBA" id="ARBA00006432"/>
    </source>
</evidence>
<dbReference type="InterPro" id="IPR045851">
    <property type="entry name" value="AMP-bd_C_sf"/>
</dbReference>
<reference evidence="7" key="1">
    <citation type="submission" date="2022-05" db="EMBL/GenBank/DDBJ databases">
        <authorList>
            <person name="Pankratov T."/>
        </authorList>
    </citation>
    <scope>NUCLEOTIDE SEQUENCE</scope>
    <source>
        <strain evidence="7">BP6-180914</strain>
    </source>
</reference>
<proteinExistence type="inferred from homology"/>
<dbReference type="InterPro" id="IPR042099">
    <property type="entry name" value="ANL_N_sf"/>
</dbReference>
<dbReference type="GO" id="GO:0004321">
    <property type="term" value="F:fatty-acyl-CoA synthase activity"/>
    <property type="evidence" value="ECO:0007669"/>
    <property type="project" value="TreeGrafter"/>
</dbReference>
<dbReference type="Proteomes" id="UP001165667">
    <property type="component" value="Unassembled WGS sequence"/>
</dbReference>
<dbReference type="FunFam" id="3.30.300.30:FF:000005">
    <property type="entry name" value="Acyl-coenzyme A synthetase ACSM5, mitochondrial"/>
    <property type="match status" value="1"/>
</dbReference>
<feature type="domain" description="AMP-binding enzyme C-terminal" evidence="6">
    <location>
        <begin position="451"/>
        <end position="529"/>
    </location>
</feature>
<dbReference type="GO" id="GO:0015645">
    <property type="term" value="F:fatty acid ligase activity"/>
    <property type="evidence" value="ECO:0007669"/>
    <property type="project" value="TreeGrafter"/>
</dbReference>
<comment type="caution">
    <text evidence="7">The sequence shown here is derived from an EMBL/GenBank/DDBJ whole genome shotgun (WGS) entry which is preliminary data.</text>
</comment>
<dbReference type="Pfam" id="PF13193">
    <property type="entry name" value="AMP-binding_C"/>
    <property type="match status" value="1"/>
</dbReference>
<dbReference type="GO" id="GO:0006633">
    <property type="term" value="P:fatty acid biosynthetic process"/>
    <property type="evidence" value="ECO:0007669"/>
    <property type="project" value="TreeGrafter"/>
</dbReference>
<accession>A0AA42CHN1</accession>
<evidence type="ECO:0000313" key="8">
    <source>
        <dbReference type="Proteomes" id="UP001165667"/>
    </source>
</evidence>
<organism evidence="7 8">
    <name type="scientific">Lichenifustis flavocetrariae</name>
    <dbReference type="NCBI Taxonomy" id="2949735"/>
    <lineage>
        <taxon>Bacteria</taxon>
        <taxon>Pseudomonadati</taxon>
        <taxon>Pseudomonadota</taxon>
        <taxon>Alphaproteobacteria</taxon>
        <taxon>Hyphomicrobiales</taxon>
        <taxon>Lichenihabitantaceae</taxon>
        <taxon>Lichenifustis</taxon>
    </lineage>
</organism>
<dbReference type="InterPro" id="IPR025110">
    <property type="entry name" value="AMP-bd_C"/>
</dbReference>
<dbReference type="InterPro" id="IPR051087">
    <property type="entry name" value="Mitochondrial_ACSM"/>
</dbReference>
<evidence type="ECO:0000256" key="2">
    <source>
        <dbReference type="ARBA" id="ARBA00022598"/>
    </source>
</evidence>